<feature type="region of interest" description="Disordered" evidence="1">
    <location>
        <begin position="70"/>
        <end position="89"/>
    </location>
</feature>
<dbReference type="HOGENOM" id="CLU_1468149_0_0_1"/>
<evidence type="ECO:0000313" key="2">
    <source>
        <dbReference type="EMBL" id="ERF77028.1"/>
    </source>
</evidence>
<dbReference type="RefSeq" id="XP_007785616.1">
    <property type="nucleotide sequence ID" value="XM_007787426.1"/>
</dbReference>
<keyword evidence="3" id="KW-1185">Reference proteome</keyword>
<proteinExistence type="predicted"/>
<organism evidence="2 3">
    <name type="scientific">Endocarpon pusillum (strain Z07020 / HMAS-L-300199)</name>
    <name type="common">Lichen-forming fungus</name>
    <dbReference type="NCBI Taxonomy" id="1263415"/>
    <lineage>
        <taxon>Eukaryota</taxon>
        <taxon>Fungi</taxon>
        <taxon>Dikarya</taxon>
        <taxon>Ascomycota</taxon>
        <taxon>Pezizomycotina</taxon>
        <taxon>Eurotiomycetes</taxon>
        <taxon>Chaetothyriomycetidae</taxon>
        <taxon>Verrucariales</taxon>
        <taxon>Verrucariaceae</taxon>
        <taxon>Endocarpon</taxon>
    </lineage>
</organism>
<dbReference type="EMBL" id="KE720675">
    <property type="protein sequence ID" value="ERF77028.1"/>
    <property type="molecule type" value="Genomic_DNA"/>
</dbReference>
<dbReference type="OrthoDB" id="524187at2759"/>
<dbReference type="AlphaFoldDB" id="U1GWZ8"/>
<accession>U1GWZ8</accession>
<dbReference type="Proteomes" id="UP000019373">
    <property type="component" value="Unassembled WGS sequence"/>
</dbReference>
<evidence type="ECO:0000256" key="1">
    <source>
        <dbReference type="SAM" id="MobiDB-lite"/>
    </source>
</evidence>
<sequence length="184" mass="20076">MNHARRKPRVEDKGKAVGRLEIPDEERANLKRGPKVLDTEESVVFTRDYVQTLIDGANVQAVSISSITQSSTGVVDEPPPPFTEHAEPPSLTDELDLAKMKLTSEGQAQTDIPDTEDIISLAETDLPSTSIADDPAELGTNVGLWSPLKEDDSTLWLPISTSNSLETQKQIDATCYTAIHQNPL</sequence>
<gene>
    <name evidence="2" type="ORF">EPUS_07934</name>
</gene>
<dbReference type="GeneID" id="19242812"/>
<reference evidence="3" key="1">
    <citation type="journal article" date="2014" name="BMC Genomics">
        <title>Genome characteristics reveal the impact of lichenization on lichen-forming fungus Endocarpon pusillum Hedwig (Verrucariales, Ascomycota).</title>
        <authorList>
            <person name="Wang Y.-Y."/>
            <person name="Liu B."/>
            <person name="Zhang X.-Y."/>
            <person name="Zhou Q.-M."/>
            <person name="Zhang T."/>
            <person name="Li H."/>
            <person name="Yu Y.-F."/>
            <person name="Zhang X.-L."/>
            <person name="Hao X.-Y."/>
            <person name="Wang M."/>
            <person name="Wang L."/>
            <person name="Wei J.-C."/>
        </authorList>
    </citation>
    <scope>NUCLEOTIDE SEQUENCE [LARGE SCALE GENOMIC DNA]</scope>
    <source>
        <strain evidence="3">Z07020 / HMAS-L-300199</strain>
    </source>
</reference>
<protein>
    <submittedName>
        <fullName evidence="2">Uncharacterized protein</fullName>
    </submittedName>
</protein>
<evidence type="ECO:0000313" key="3">
    <source>
        <dbReference type="Proteomes" id="UP000019373"/>
    </source>
</evidence>
<name>U1GWZ8_ENDPU</name>